<dbReference type="GeneID" id="48598679"/>
<dbReference type="InterPro" id="IPR031856">
    <property type="entry name" value="YdaS_toxin-like"/>
</dbReference>
<proteinExistence type="predicted"/>
<sequence>MKAIKKAAKLIGGQAELAKHFGISMRAVSKWGSNRVPAEHCPEIERLTNGEVTCEQLRPDVNWAVLRNSGK</sequence>
<reference evidence="1" key="1">
    <citation type="submission" date="2022-11" db="EMBL/GenBank/DDBJ databases">
        <authorList>
            <person name="Kamali M."/>
            <person name="Peak L."/>
            <person name="Go Y.Y."/>
            <person name="Balasuriya U.B.R."/>
            <person name="Carossino M."/>
        </authorList>
    </citation>
    <scope>NUCLEOTIDE SEQUENCE</scope>
    <source>
        <strain evidence="1">4524</strain>
    </source>
</reference>
<dbReference type="EMBL" id="JAPHVQ010000020">
    <property type="protein sequence ID" value="MDE8035757.1"/>
    <property type="molecule type" value="Genomic_DNA"/>
</dbReference>
<keyword evidence="2" id="KW-1185">Reference proteome</keyword>
<dbReference type="Proteomes" id="UP001142444">
    <property type="component" value="Unassembled WGS sequence"/>
</dbReference>
<evidence type="ECO:0000313" key="1">
    <source>
        <dbReference type="EMBL" id="MDE8035757.1"/>
    </source>
</evidence>
<dbReference type="Pfam" id="PF15943">
    <property type="entry name" value="YdaS_toxin"/>
    <property type="match status" value="1"/>
</dbReference>
<name>A0A9X4JDE0_ACTEU</name>
<dbReference type="SUPFAM" id="SSF47413">
    <property type="entry name" value="lambda repressor-like DNA-binding domains"/>
    <property type="match status" value="1"/>
</dbReference>
<gene>
    <name evidence="1" type="ORF">OQ257_11380</name>
</gene>
<dbReference type="RefSeq" id="WP_005596650.1">
    <property type="nucleotide sequence ID" value="NZ_JAPHVQ010000020.1"/>
</dbReference>
<dbReference type="AlphaFoldDB" id="A0A9X4JDE0"/>
<organism evidence="1 2">
    <name type="scientific">Actinobacillus equuli subsp. equuli</name>
    <dbReference type="NCBI Taxonomy" id="202947"/>
    <lineage>
        <taxon>Bacteria</taxon>
        <taxon>Pseudomonadati</taxon>
        <taxon>Pseudomonadota</taxon>
        <taxon>Gammaproteobacteria</taxon>
        <taxon>Pasteurellales</taxon>
        <taxon>Pasteurellaceae</taxon>
        <taxon>Actinobacillus</taxon>
    </lineage>
</organism>
<reference evidence="1" key="2">
    <citation type="journal article" date="2023" name="Pathogens">
        <title>Pathological Features and Genomic Characterization of an Actinobacillus equuli subsp. equuli Bearing Unique Virulence-Associated Genes from an Adult Horse with Pleuropneumonia.</title>
        <authorList>
            <person name="Kamali M."/>
            <person name="Carossino M."/>
            <person name="Del Piero F."/>
            <person name="Peak L."/>
            <person name="Mitchell M.S."/>
            <person name="Willette J."/>
            <person name="Baker R."/>
            <person name="Li F."/>
            <person name="Kenez A."/>
            <person name="Balasuriya U.B.R."/>
            <person name="Go Y.Y."/>
        </authorList>
    </citation>
    <scope>NUCLEOTIDE SEQUENCE</scope>
    <source>
        <strain evidence="1">4524</strain>
    </source>
</reference>
<dbReference type="InterPro" id="IPR010982">
    <property type="entry name" value="Lambda_DNA-bd_dom_sf"/>
</dbReference>
<evidence type="ECO:0000313" key="2">
    <source>
        <dbReference type="Proteomes" id="UP001142444"/>
    </source>
</evidence>
<dbReference type="Gene3D" id="1.10.260.40">
    <property type="entry name" value="lambda repressor-like DNA-binding domains"/>
    <property type="match status" value="1"/>
</dbReference>
<dbReference type="GO" id="GO:0003677">
    <property type="term" value="F:DNA binding"/>
    <property type="evidence" value="ECO:0007669"/>
    <property type="project" value="InterPro"/>
</dbReference>
<comment type="caution">
    <text evidence="1">The sequence shown here is derived from an EMBL/GenBank/DDBJ whole genome shotgun (WGS) entry which is preliminary data.</text>
</comment>
<protein>
    <submittedName>
        <fullName evidence="1">Helix-turn-helix domain-containing protein</fullName>
    </submittedName>
</protein>
<accession>A0A9X4JDE0</accession>